<accession>H2ZBT5</accession>
<dbReference type="GeneTree" id="ENSGT00530000069052"/>
<feature type="compositionally biased region" description="Polar residues" evidence="1">
    <location>
        <begin position="12"/>
        <end position="21"/>
    </location>
</feature>
<proteinExistence type="predicted"/>
<evidence type="ECO:0000256" key="1">
    <source>
        <dbReference type="SAM" id="MobiDB-lite"/>
    </source>
</evidence>
<feature type="region of interest" description="Disordered" evidence="1">
    <location>
        <begin position="117"/>
        <end position="165"/>
    </location>
</feature>
<dbReference type="AlphaFoldDB" id="H2ZBT5"/>
<reference evidence="2" key="2">
    <citation type="submission" date="2025-08" db="UniProtKB">
        <authorList>
            <consortium name="Ensembl"/>
        </authorList>
    </citation>
    <scope>IDENTIFICATION</scope>
</reference>
<dbReference type="Ensembl" id="ENSCSAVT00000015224.1">
    <property type="protein sequence ID" value="ENSCSAVP00000015050.1"/>
    <property type="gene ID" value="ENSCSAVG00000008823.1"/>
</dbReference>
<organism evidence="2 3">
    <name type="scientific">Ciona savignyi</name>
    <name type="common">Pacific transparent sea squirt</name>
    <dbReference type="NCBI Taxonomy" id="51511"/>
    <lineage>
        <taxon>Eukaryota</taxon>
        <taxon>Metazoa</taxon>
        <taxon>Chordata</taxon>
        <taxon>Tunicata</taxon>
        <taxon>Ascidiacea</taxon>
        <taxon>Phlebobranchia</taxon>
        <taxon>Cionidae</taxon>
        <taxon>Ciona</taxon>
    </lineage>
</organism>
<sequence length="165" mass="17662">MVISDENRDSWRSSNHPTTDSVGDAASAGGEDSPDTRHSSPRGRRLPAPPPDGETPIQQRQSITLNLQDDDDNDMYASVDGPAQEIPARLKIKTLEIPEGSGDSSFYAKVGESEDTDLYAQVDDPTVKSNKPTAENAQASTSVGTPTLPQNADSPIDPNYSSAEY</sequence>
<evidence type="ECO:0000313" key="3">
    <source>
        <dbReference type="Proteomes" id="UP000007875"/>
    </source>
</evidence>
<reference evidence="3" key="1">
    <citation type="submission" date="2003-08" db="EMBL/GenBank/DDBJ databases">
        <authorList>
            <person name="Birren B."/>
            <person name="Nusbaum C."/>
            <person name="Abebe A."/>
            <person name="Abouelleil A."/>
            <person name="Adekoya E."/>
            <person name="Ait-zahra M."/>
            <person name="Allen N."/>
            <person name="Allen T."/>
            <person name="An P."/>
            <person name="Anderson M."/>
            <person name="Anderson S."/>
            <person name="Arachchi H."/>
            <person name="Armbruster J."/>
            <person name="Bachantsang P."/>
            <person name="Baldwin J."/>
            <person name="Barry A."/>
            <person name="Bayul T."/>
            <person name="Blitshsteyn B."/>
            <person name="Bloom T."/>
            <person name="Blye J."/>
            <person name="Boguslavskiy L."/>
            <person name="Borowsky M."/>
            <person name="Boukhgalter B."/>
            <person name="Brunache A."/>
            <person name="Butler J."/>
            <person name="Calixte N."/>
            <person name="Calvo S."/>
            <person name="Camarata J."/>
            <person name="Campo K."/>
            <person name="Chang J."/>
            <person name="Cheshatsang Y."/>
            <person name="Citroen M."/>
            <person name="Collymore A."/>
            <person name="Considine T."/>
            <person name="Cook A."/>
            <person name="Cooke P."/>
            <person name="Corum B."/>
            <person name="Cuomo C."/>
            <person name="David R."/>
            <person name="Dawoe T."/>
            <person name="Degray S."/>
            <person name="Dodge S."/>
            <person name="Dooley K."/>
            <person name="Dorje P."/>
            <person name="Dorjee K."/>
            <person name="Dorris L."/>
            <person name="Duffey N."/>
            <person name="Dupes A."/>
            <person name="Elkins T."/>
            <person name="Engels R."/>
            <person name="Erickson J."/>
            <person name="Farina A."/>
            <person name="Faro S."/>
            <person name="Ferreira P."/>
            <person name="Fischer H."/>
            <person name="Fitzgerald M."/>
            <person name="Foley K."/>
            <person name="Gage D."/>
            <person name="Galagan J."/>
            <person name="Gearin G."/>
            <person name="Gnerre S."/>
            <person name="Gnirke A."/>
            <person name="Goyette A."/>
            <person name="Graham J."/>
            <person name="Grandbois E."/>
            <person name="Gyaltsen K."/>
            <person name="Hafez N."/>
            <person name="Hagopian D."/>
            <person name="Hagos B."/>
            <person name="Hall J."/>
            <person name="Hatcher B."/>
            <person name="Heller A."/>
            <person name="Higgins H."/>
            <person name="Honan T."/>
            <person name="Horn A."/>
            <person name="Houde N."/>
            <person name="Hughes L."/>
            <person name="Hulme W."/>
            <person name="Husby E."/>
            <person name="Iliev I."/>
            <person name="Jaffe D."/>
            <person name="Jones C."/>
            <person name="Kamal M."/>
            <person name="Kamat A."/>
            <person name="Kamvysselis M."/>
            <person name="Karlsson E."/>
            <person name="Kells C."/>
            <person name="Kieu A."/>
            <person name="Kisner P."/>
            <person name="Kodira C."/>
            <person name="Kulbokas E."/>
            <person name="Labutti K."/>
            <person name="Lama D."/>
            <person name="Landers T."/>
            <person name="Leger J."/>
            <person name="Levine S."/>
            <person name="Lewis D."/>
            <person name="Lewis T."/>
            <person name="Lindblad-toh K."/>
            <person name="Liu X."/>
            <person name="Lokyitsang T."/>
            <person name="Lokyitsang Y."/>
            <person name="Lucien O."/>
            <person name="Lui A."/>
            <person name="Ma L.J."/>
            <person name="Mabbitt R."/>
            <person name="Macdonald J."/>
            <person name="Maclean C."/>
            <person name="Major J."/>
            <person name="Manning J."/>
            <person name="Marabella R."/>
            <person name="Maru K."/>
            <person name="Matthews C."/>
            <person name="Mauceli E."/>
            <person name="Mccarthy M."/>
            <person name="Mcdonough S."/>
            <person name="Mcghee T."/>
            <person name="Meldrim J."/>
            <person name="Meneus L."/>
            <person name="Mesirov J."/>
            <person name="Mihalev A."/>
            <person name="Mihova T."/>
            <person name="Mikkelsen T."/>
            <person name="Mlenga V."/>
            <person name="Moru K."/>
            <person name="Mozes J."/>
            <person name="Mulrain L."/>
            <person name="Munson G."/>
            <person name="Naylor J."/>
            <person name="Newes C."/>
            <person name="Nguyen C."/>
            <person name="Nguyen N."/>
            <person name="Nguyen T."/>
            <person name="Nicol R."/>
            <person name="Nielsen C."/>
            <person name="Nizzari M."/>
            <person name="Norbu C."/>
            <person name="Norbu N."/>
            <person name="O'donnell P."/>
            <person name="Okoawo O."/>
            <person name="O'leary S."/>
            <person name="Omotosho B."/>
            <person name="O'neill K."/>
            <person name="Osman S."/>
            <person name="Parker S."/>
            <person name="Perrin D."/>
            <person name="Phunkhang P."/>
            <person name="Piqani B."/>
            <person name="Purcell S."/>
            <person name="Rachupka T."/>
            <person name="Ramasamy U."/>
            <person name="Rameau R."/>
            <person name="Ray V."/>
            <person name="Raymond C."/>
            <person name="Retta R."/>
            <person name="Richardson S."/>
            <person name="Rise C."/>
            <person name="Rodriguez J."/>
            <person name="Rogers J."/>
            <person name="Rogov P."/>
            <person name="Rutman M."/>
            <person name="Schupbach R."/>
            <person name="Seaman C."/>
            <person name="Settipalli S."/>
            <person name="Sharpe T."/>
            <person name="Sheridan J."/>
            <person name="Sherpa N."/>
            <person name="Shi J."/>
            <person name="Smirnov S."/>
            <person name="Smith C."/>
            <person name="Sougnez C."/>
            <person name="Spencer B."/>
            <person name="Stalker J."/>
            <person name="Stange-thomann N."/>
            <person name="Stavropoulos S."/>
            <person name="Stetson K."/>
            <person name="Stone C."/>
            <person name="Stone S."/>
            <person name="Stubbs M."/>
            <person name="Talamas J."/>
            <person name="Tchuinga P."/>
            <person name="Tenzing P."/>
            <person name="Tesfaye S."/>
            <person name="Theodore J."/>
            <person name="Thoulutsang Y."/>
            <person name="Topham K."/>
            <person name="Towey S."/>
            <person name="Tsamla T."/>
            <person name="Tsomo N."/>
            <person name="Vallee D."/>
            <person name="Vassiliev H."/>
            <person name="Venkataraman V."/>
            <person name="Vinson J."/>
            <person name="Vo A."/>
            <person name="Wade C."/>
            <person name="Wang S."/>
            <person name="Wangchuk T."/>
            <person name="Wangdi T."/>
            <person name="Whittaker C."/>
            <person name="Wilkinson J."/>
            <person name="Wu Y."/>
            <person name="Wyman D."/>
            <person name="Yadav S."/>
            <person name="Yang S."/>
            <person name="Yang X."/>
            <person name="Yeager S."/>
            <person name="Yee E."/>
            <person name="Young G."/>
            <person name="Zainoun J."/>
            <person name="Zembeck L."/>
            <person name="Zimmer A."/>
            <person name="Zody M."/>
            <person name="Lander E."/>
        </authorList>
    </citation>
    <scope>NUCLEOTIDE SEQUENCE [LARGE SCALE GENOMIC DNA]</scope>
</reference>
<keyword evidence="3" id="KW-1185">Reference proteome</keyword>
<dbReference type="Proteomes" id="UP000007875">
    <property type="component" value="Unassembled WGS sequence"/>
</dbReference>
<feature type="compositionally biased region" description="Polar residues" evidence="1">
    <location>
        <begin position="127"/>
        <end position="165"/>
    </location>
</feature>
<feature type="region of interest" description="Disordered" evidence="1">
    <location>
        <begin position="1"/>
        <end position="84"/>
    </location>
</feature>
<dbReference type="InParanoid" id="H2ZBT5"/>
<protein>
    <submittedName>
        <fullName evidence="2">Uncharacterized protein</fullName>
    </submittedName>
</protein>
<reference evidence="2" key="3">
    <citation type="submission" date="2025-09" db="UniProtKB">
        <authorList>
            <consortium name="Ensembl"/>
        </authorList>
    </citation>
    <scope>IDENTIFICATION</scope>
</reference>
<feature type="compositionally biased region" description="Polar residues" evidence="1">
    <location>
        <begin position="56"/>
        <end position="67"/>
    </location>
</feature>
<dbReference type="HOGENOM" id="CLU_1614523_0_0_1"/>
<evidence type="ECO:0000313" key="2">
    <source>
        <dbReference type="Ensembl" id="ENSCSAVP00000015050.1"/>
    </source>
</evidence>
<name>H2ZBT5_CIOSA</name>
<feature type="compositionally biased region" description="Basic and acidic residues" evidence="1">
    <location>
        <begin position="1"/>
        <end position="11"/>
    </location>
</feature>